<organism evidence="1 2">
    <name type="scientific">Mucor flavus</name>
    <dbReference type="NCBI Taxonomy" id="439312"/>
    <lineage>
        <taxon>Eukaryota</taxon>
        <taxon>Fungi</taxon>
        <taxon>Fungi incertae sedis</taxon>
        <taxon>Mucoromycota</taxon>
        <taxon>Mucoromycotina</taxon>
        <taxon>Mucoromycetes</taxon>
        <taxon>Mucorales</taxon>
        <taxon>Mucorineae</taxon>
        <taxon>Mucoraceae</taxon>
        <taxon>Mucor</taxon>
    </lineage>
</organism>
<accession>A0ABP9YYZ0</accession>
<name>A0ABP9YYZ0_9FUNG</name>
<dbReference type="EMBL" id="BAABUK010000011">
    <property type="protein sequence ID" value="GAA5812045.1"/>
    <property type="molecule type" value="Genomic_DNA"/>
</dbReference>
<gene>
    <name evidence="1" type="ORF">MFLAVUS_005494</name>
</gene>
<proteinExistence type="predicted"/>
<comment type="caution">
    <text evidence="1">The sequence shown here is derived from an EMBL/GenBank/DDBJ whole genome shotgun (WGS) entry which is preliminary data.</text>
</comment>
<dbReference type="Proteomes" id="UP001473302">
    <property type="component" value="Unassembled WGS sequence"/>
</dbReference>
<keyword evidence="2" id="KW-1185">Reference proteome</keyword>
<reference evidence="1 2" key="1">
    <citation type="submission" date="2024-04" db="EMBL/GenBank/DDBJ databases">
        <title>genome sequences of Mucor flavus KT1a and Helicostylum pulchrum KT1b strains isolated from the surface of a dry-aged beef.</title>
        <authorList>
            <person name="Toyotome T."/>
            <person name="Hosono M."/>
            <person name="Torimaru M."/>
            <person name="Fukuda K."/>
            <person name="Mikami N."/>
        </authorList>
    </citation>
    <scope>NUCLEOTIDE SEQUENCE [LARGE SCALE GENOMIC DNA]</scope>
    <source>
        <strain evidence="1 2">KT1a</strain>
    </source>
</reference>
<sequence>MLKNENNYLQSLENRTFQEAIFSNLTTANFLEQANKEKAVSSNSAAFSFSGSLPISTEESTEQINKRIEEIKQYVGKDNIKVNNNDLSVGTIIKRAAMMKDINYKSLTPSDIALVDCGLNCILDLTRGSLTNQHLLFSKKDWNQIKALLSTSPTNNDLIESRPALRKIDKIFKNPRDTEECYWNSKNYQRKASKFNEKTGYELISVIVDKMIKHSSIFTLSKPTPSEADVMIKIWADLFEVLFYNTEIYIRWGEKGLNTDAKLVLLYDGTEYPISSVEFAPYVGPKKIKTDRSKLLVEAKTIYDKVMGLNVNEGNAALLKIVNIQIMGLEAHVMSVNIVDDHLYIASSIESYMLPSTVSQLKEHSKTIIGHLFDLKHYTLNTTDIIKQTLNDKKKTKKSMKRKIQEEIDYDEVAPSLKAKLVPTWRYKAKSKK</sequence>
<evidence type="ECO:0000313" key="1">
    <source>
        <dbReference type="EMBL" id="GAA5812045.1"/>
    </source>
</evidence>
<protein>
    <submittedName>
        <fullName evidence="1">Uncharacterized protein</fullName>
    </submittedName>
</protein>
<evidence type="ECO:0000313" key="2">
    <source>
        <dbReference type="Proteomes" id="UP001473302"/>
    </source>
</evidence>